<proteinExistence type="predicted"/>
<keyword evidence="2" id="KW-1133">Transmembrane helix</keyword>
<dbReference type="GO" id="GO:0015628">
    <property type="term" value="P:protein secretion by the type II secretion system"/>
    <property type="evidence" value="ECO:0007669"/>
    <property type="project" value="InterPro"/>
</dbReference>
<dbReference type="NCBIfam" id="TIGR02532">
    <property type="entry name" value="IV_pilin_GFxxxE"/>
    <property type="match status" value="1"/>
</dbReference>
<organism evidence="3 4">
    <name type="scientific">Candidatus Collierbacteria bacterium GW2011_GWB2_45_17</name>
    <dbReference type="NCBI Taxonomy" id="1618388"/>
    <lineage>
        <taxon>Bacteria</taxon>
        <taxon>Candidatus Collieribacteriota</taxon>
    </lineage>
</organism>
<dbReference type="InterPro" id="IPR000983">
    <property type="entry name" value="Bac_GSPG_pilin"/>
</dbReference>
<keyword evidence="2" id="KW-0472">Membrane</keyword>
<dbReference type="InterPro" id="IPR012902">
    <property type="entry name" value="N_methyl_site"/>
</dbReference>
<reference evidence="3 4" key="1">
    <citation type="journal article" date="2015" name="Nature">
        <title>rRNA introns, odd ribosomes, and small enigmatic genomes across a large radiation of phyla.</title>
        <authorList>
            <person name="Brown C.T."/>
            <person name="Hug L.A."/>
            <person name="Thomas B.C."/>
            <person name="Sharon I."/>
            <person name="Castelle C.J."/>
            <person name="Singh A."/>
            <person name="Wilkins M.J."/>
            <person name="Williams K.H."/>
            <person name="Banfield J.F."/>
        </authorList>
    </citation>
    <scope>NUCLEOTIDE SEQUENCE [LARGE SCALE GENOMIC DNA]</scope>
</reference>
<dbReference type="Gene3D" id="3.30.700.10">
    <property type="entry name" value="Glycoprotein, Type 4 Pilin"/>
    <property type="match status" value="1"/>
</dbReference>
<feature type="transmembrane region" description="Helical" evidence="2">
    <location>
        <begin position="12"/>
        <end position="32"/>
    </location>
</feature>
<evidence type="ECO:0000256" key="1">
    <source>
        <dbReference type="ARBA" id="ARBA00022481"/>
    </source>
</evidence>
<evidence type="ECO:0000313" key="4">
    <source>
        <dbReference type="Proteomes" id="UP000034078"/>
    </source>
</evidence>
<gene>
    <name evidence="3" type="ORF">UX01_C0007G0032</name>
</gene>
<dbReference type="EMBL" id="LCKO01000007">
    <property type="protein sequence ID" value="KKU00053.1"/>
    <property type="molecule type" value="Genomic_DNA"/>
</dbReference>
<name>A0A837IGE8_9BACT</name>
<dbReference type="Proteomes" id="UP000034078">
    <property type="component" value="Unassembled WGS sequence"/>
</dbReference>
<dbReference type="GO" id="GO:0015627">
    <property type="term" value="C:type II protein secretion system complex"/>
    <property type="evidence" value="ECO:0007669"/>
    <property type="project" value="InterPro"/>
</dbReference>
<keyword evidence="1" id="KW-0488">Methylation</keyword>
<keyword evidence="2" id="KW-0812">Transmembrane</keyword>
<sequence length="135" mass="14394">MKYKGFTLLELLVVIGIIGVLMALATVAYSSAQISGRNARRKQDLVAIQNALEQYYSANAFKYPAGTCSTGASIYLKSSWPTDPSTGQEYVGTDGCSETTYCICAVMESAVTSGNSGANCAWNTDKTNYCVGNLQ</sequence>
<dbReference type="PROSITE" id="PS00409">
    <property type="entry name" value="PROKAR_NTER_METHYL"/>
    <property type="match status" value="1"/>
</dbReference>
<dbReference type="PANTHER" id="PTHR30093:SF47">
    <property type="entry name" value="TYPE IV PILUS NON-CORE MINOR PILIN PILE"/>
    <property type="match status" value="1"/>
</dbReference>
<dbReference type="PRINTS" id="PR00813">
    <property type="entry name" value="BCTERIALGSPG"/>
</dbReference>
<evidence type="ECO:0000313" key="3">
    <source>
        <dbReference type="EMBL" id="KKU00053.1"/>
    </source>
</evidence>
<evidence type="ECO:0000256" key="2">
    <source>
        <dbReference type="SAM" id="Phobius"/>
    </source>
</evidence>
<protein>
    <submittedName>
        <fullName evidence="3">General secretion pathway protein H</fullName>
    </submittedName>
</protein>
<comment type="caution">
    <text evidence="3">The sequence shown here is derived from an EMBL/GenBank/DDBJ whole genome shotgun (WGS) entry which is preliminary data.</text>
</comment>
<dbReference type="AlphaFoldDB" id="A0A837IGE8"/>
<dbReference type="Pfam" id="PF07963">
    <property type="entry name" value="N_methyl"/>
    <property type="match status" value="1"/>
</dbReference>
<accession>A0A837IGE8</accession>
<dbReference type="PANTHER" id="PTHR30093">
    <property type="entry name" value="GENERAL SECRETION PATHWAY PROTEIN G"/>
    <property type="match status" value="1"/>
</dbReference>
<dbReference type="SUPFAM" id="SSF54523">
    <property type="entry name" value="Pili subunits"/>
    <property type="match status" value="1"/>
</dbReference>
<dbReference type="InterPro" id="IPR045584">
    <property type="entry name" value="Pilin-like"/>
</dbReference>